<dbReference type="CDD" id="cd00761">
    <property type="entry name" value="Glyco_tranf_GTA_type"/>
    <property type="match status" value="1"/>
</dbReference>
<dbReference type="InterPro" id="IPR029044">
    <property type="entry name" value="Nucleotide-diphossugar_trans"/>
</dbReference>
<dbReference type="EMBL" id="JBHUOL010000010">
    <property type="protein sequence ID" value="MFD2907999.1"/>
    <property type="molecule type" value="Genomic_DNA"/>
</dbReference>
<keyword evidence="3" id="KW-1185">Reference proteome</keyword>
<evidence type="ECO:0000259" key="1">
    <source>
        <dbReference type="Pfam" id="PF00535"/>
    </source>
</evidence>
<comment type="caution">
    <text evidence="2">The sequence shown here is derived from an EMBL/GenBank/DDBJ whole genome shotgun (WGS) entry which is preliminary data.</text>
</comment>
<keyword evidence="2" id="KW-0328">Glycosyltransferase</keyword>
<dbReference type="Proteomes" id="UP001597549">
    <property type="component" value="Unassembled WGS sequence"/>
</dbReference>
<feature type="domain" description="Glycosyltransferase 2-like" evidence="1">
    <location>
        <begin position="3"/>
        <end position="160"/>
    </location>
</feature>
<evidence type="ECO:0000313" key="2">
    <source>
        <dbReference type="EMBL" id="MFD2907999.1"/>
    </source>
</evidence>
<proteinExistence type="predicted"/>
<accession>A0ABW5Z577</accession>
<dbReference type="EC" id="2.4.-.-" evidence="2"/>
<gene>
    <name evidence="2" type="ORF">ACFSX9_04550</name>
</gene>
<dbReference type="RefSeq" id="WP_379804978.1">
    <property type="nucleotide sequence ID" value="NZ_JBHUOL010000010.1"/>
</dbReference>
<dbReference type="Gene3D" id="3.90.550.10">
    <property type="entry name" value="Spore Coat Polysaccharide Biosynthesis Protein SpsA, Chain A"/>
    <property type="match status" value="1"/>
</dbReference>
<dbReference type="GO" id="GO:0016757">
    <property type="term" value="F:glycosyltransferase activity"/>
    <property type="evidence" value="ECO:0007669"/>
    <property type="project" value="UniProtKB-KW"/>
</dbReference>
<name>A0ABW5Z577_9FLAO</name>
<dbReference type="Pfam" id="PF00535">
    <property type="entry name" value="Glycos_transf_2"/>
    <property type="match status" value="1"/>
</dbReference>
<evidence type="ECO:0000313" key="3">
    <source>
        <dbReference type="Proteomes" id="UP001597549"/>
    </source>
</evidence>
<dbReference type="InterPro" id="IPR001173">
    <property type="entry name" value="Glyco_trans_2-like"/>
</dbReference>
<protein>
    <submittedName>
        <fullName evidence="2">Glycosyltransferase family 2 protein</fullName>
        <ecNumber evidence="2">2.4.-.-</ecNumber>
    </submittedName>
</protein>
<reference evidence="3" key="1">
    <citation type="journal article" date="2019" name="Int. J. Syst. Evol. Microbiol.">
        <title>The Global Catalogue of Microorganisms (GCM) 10K type strain sequencing project: providing services to taxonomists for standard genome sequencing and annotation.</title>
        <authorList>
            <consortium name="The Broad Institute Genomics Platform"/>
            <consortium name="The Broad Institute Genome Sequencing Center for Infectious Disease"/>
            <person name="Wu L."/>
            <person name="Ma J."/>
        </authorList>
    </citation>
    <scope>NUCLEOTIDE SEQUENCE [LARGE SCALE GENOMIC DNA]</scope>
    <source>
        <strain evidence="3">KCTC 52644</strain>
    </source>
</reference>
<dbReference type="SUPFAM" id="SSF53448">
    <property type="entry name" value="Nucleotide-diphospho-sugar transferases"/>
    <property type="match status" value="1"/>
</dbReference>
<keyword evidence="2" id="KW-0808">Transferase</keyword>
<organism evidence="2 3">
    <name type="scientific">Flavobacterium ardleyense</name>
    <dbReference type="NCBI Taxonomy" id="2038737"/>
    <lineage>
        <taxon>Bacteria</taxon>
        <taxon>Pseudomonadati</taxon>
        <taxon>Bacteroidota</taxon>
        <taxon>Flavobacteriia</taxon>
        <taxon>Flavobacteriales</taxon>
        <taxon>Flavobacteriaceae</taxon>
        <taxon>Flavobacterium</taxon>
    </lineage>
</organism>
<sequence>MLSILIPTYNYSVSPLILELKSQADLLTLPYEIIVLDDSSSLFLAENQKIKELENCYYLKNETNIGRTATRNLLAKKATFNNLLFLDADVFPEKKAFLSNYSKMVDKLENTVIFGGYKYVTVIPEESKSLRYYYGKDREEKEASIRNKNPYGFVFSGNMLICKNIFLENNYKKSDNLYGLDNIFSHQLYTKNIKALHIDNGIFHNGLEENEVFFTKSLESVTARKQILSNDKKGSEINSLLRYYSILKKIKLLFVAKILFKWSEKYMKNKIIAEKPNLFYFDLYRLGYICSLEN</sequence>